<evidence type="ECO:0000313" key="5">
    <source>
        <dbReference type="Proteomes" id="UP000271098"/>
    </source>
</evidence>
<dbReference type="WBParaSite" id="GPUH_0001443701-mRNA-1">
    <property type="protein sequence ID" value="GPUH_0001443701-mRNA-1"/>
    <property type="gene ID" value="GPUH_0001443701"/>
</dbReference>
<reference evidence="4 5" key="2">
    <citation type="submission" date="2018-11" db="EMBL/GenBank/DDBJ databases">
        <authorList>
            <consortium name="Pathogen Informatics"/>
        </authorList>
    </citation>
    <scope>NUCLEOTIDE SEQUENCE [LARGE SCALE GENOMIC DNA]</scope>
</reference>
<evidence type="ECO:0000256" key="1">
    <source>
        <dbReference type="ARBA" id="ARBA00022737"/>
    </source>
</evidence>
<keyword evidence="5" id="KW-1185">Reference proteome</keyword>
<dbReference type="EMBL" id="UYRT01081241">
    <property type="protein sequence ID" value="VDN24134.1"/>
    <property type="molecule type" value="Genomic_DNA"/>
</dbReference>
<accession>A0A183E0C7</accession>
<dbReference type="AlphaFoldDB" id="A0A183E0C7"/>
<name>A0A183E0C7_9BILA</name>
<dbReference type="Pfam" id="PF00013">
    <property type="entry name" value="KH_1"/>
    <property type="match status" value="1"/>
</dbReference>
<dbReference type="PANTHER" id="PTHR10288">
    <property type="entry name" value="KH DOMAIN CONTAINING RNA BINDING PROTEIN"/>
    <property type="match status" value="1"/>
</dbReference>
<reference evidence="6" key="1">
    <citation type="submission" date="2016-06" db="UniProtKB">
        <authorList>
            <consortium name="WormBaseParasite"/>
        </authorList>
    </citation>
    <scope>IDENTIFICATION</scope>
</reference>
<proteinExistence type="predicted"/>
<evidence type="ECO:0000256" key="2">
    <source>
        <dbReference type="PROSITE-ProRule" id="PRU00117"/>
    </source>
</evidence>
<evidence type="ECO:0000259" key="3">
    <source>
        <dbReference type="SMART" id="SM00322"/>
    </source>
</evidence>
<organism evidence="6">
    <name type="scientific">Gongylonema pulchrum</name>
    <dbReference type="NCBI Taxonomy" id="637853"/>
    <lineage>
        <taxon>Eukaryota</taxon>
        <taxon>Metazoa</taxon>
        <taxon>Ecdysozoa</taxon>
        <taxon>Nematoda</taxon>
        <taxon>Chromadorea</taxon>
        <taxon>Rhabditida</taxon>
        <taxon>Spirurina</taxon>
        <taxon>Spiruromorpha</taxon>
        <taxon>Spiruroidea</taxon>
        <taxon>Gongylonematidae</taxon>
        <taxon>Gongylonema</taxon>
    </lineage>
</organism>
<dbReference type="InterPro" id="IPR004087">
    <property type="entry name" value="KH_dom"/>
</dbReference>
<evidence type="ECO:0000313" key="4">
    <source>
        <dbReference type="EMBL" id="VDN24134.1"/>
    </source>
</evidence>
<dbReference type="PROSITE" id="PS50084">
    <property type="entry name" value="KH_TYPE_1"/>
    <property type="match status" value="1"/>
</dbReference>
<dbReference type="SMART" id="SM00322">
    <property type="entry name" value="KH"/>
    <property type="match status" value="1"/>
</dbReference>
<dbReference type="Gene3D" id="3.30.1370.10">
    <property type="entry name" value="K Homology domain, type 1"/>
    <property type="match status" value="1"/>
</dbReference>
<dbReference type="InterPro" id="IPR004088">
    <property type="entry name" value="KH_dom_type_1"/>
</dbReference>
<sequence>MSKTQDGKVEVLAPKLTWEPQGFPWCQVFPRTAPQSSERLVLLNGEVNSIVDCIAIIIDVLKEVTIPDELGGAIIGKGGSRINRVREESGAKIEVEPHRDNGGDRVITISGTREQIQAAQYLLQQW</sequence>
<dbReference type="SUPFAM" id="SSF54791">
    <property type="entry name" value="Eukaryotic type KH-domain (KH-domain type I)"/>
    <property type="match status" value="1"/>
</dbReference>
<keyword evidence="1" id="KW-0677">Repeat</keyword>
<gene>
    <name evidence="4" type="ORF">GPUH_LOCUS14419</name>
</gene>
<dbReference type="InterPro" id="IPR036612">
    <property type="entry name" value="KH_dom_type_1_sf"/>
</dbReference>
<feature type="domain" description="K Homology" evidence="3">
    <location>
        <begin position="58"/>
        <end position="125"/>
    </location>
</feature>
<dbReference type="Proteomes" id="UP000271098">
    <property type="component" value="Unassembled WGS sequence"/>
</dbReference>
<dbReference type="GO" id="GO:0003723">
    <property type="term" value="F:RNA binding"/>
    <property type="evidence" value="ECO:0007669"/>
    <property type="project" value="UniProtKB-UniRule"/>
</dbReference>
<protein>
    <submittedName>
        <fullName evidence="6">KH domain-containing protein</fullName>
    </submittedName>
</protein>
<dbReference type="OrthoDB" id="1937934at2759"/>
<evidence type="ECO:0000313" key="6">
    <source>
        <dbReference type="WBParaSite" id="GPUH_0001443701-mRNA-1"/>
    </source>
</evidence>
<keyword evidence="2" id="KW-0694">RNA-binding</keyword>